<feature type="repeat" description="WD" evidence="7">
    <location>
        <begin position="403"/>
        <end position="444"/>
    </location>
</feature>
<dbReference type="GO" id="GO:0003714">
    <property type="term" value="F:transcription corepressor activity"/>
    <property type="evidence" value="ECO:0007669"/>
    <property type="project" value="Ensembl"/>
</dbReference>
<name>A0A8C9M472_PANTA</name>
<keyword evidence="3 7" id="KW-0853">WD repeat</keyword>
<dbReference type="InterPro" id="IPR015943">
    <property type="entry name" value="WD40/YVTN_repeat-like_dom_sf"/>
</dbReference>
<evidence type="ECO:0000256" key="2">
    <source>
        <dbReference type="ARBA" id="ARBA00005969"/>
    </source>
</evidence>
<dbReference type="GO" id="GO:0016604">
    <property type="term" value="C:nuclear body"/>
    <property type="evidence" value="ECO:0007669"/>
    <property type="project" value="Ensembl"/>
</dbReference>
<dbReference type="Pfam" id="PF00400">
    <property type="entry name" value="WD40"/>
    <property type="match status" value="4"/>
</dbReference>
<dbReference type="InterPro" id="IPR009146">
    <property type="entry name" value="Groucho_enhance"/>
</dbReference>
<evidence type="ECO:0000256" key="8">
    <source>
        <dbReference type="SAM" id="MobiDB-lite"/>
    </source>
</evidence>
<evidence type="ECO:0000256" key="4">
    <source>
        <dbReference type="ARBA" id="ARBA00022687"/>
    </source>
</evidence>
<dbReference type="GO" id="GO:0005667">
    <property type="term" value="C:transcription regulator complex"/>
    <property type="evidence" value="ECO:0007669"/>
    <property type="project" value="TreeGrafter"/>
</dbReference>
<dbReference type="SMART" id="SM00320">
    <property type="entry name" value="WD40"/>
    <property type="match status" value="5"/>
</dbReference>
<reference evidence="10" key="2">
    <citation type="submission" date="2025-09" db="UniProtKB">
        <authorList>
            <consortium name="Ensembl"/>
        </authorList>
    </citation>
    <scope>IDENTIFICATION</scope>
</reference>
<organism evidence="10 11">
    <name type="scientific">Panthera tigris altaica</name>
    <name type="common">Siberian tiger</name>
    <dbReference type="NCBI Taxonomy" id="74533"/>
    <lineage>
        <taxon>Eukaryota</taxon>
        <taxon>Metazoa</taxon>
        <taxon>Chordata</taxon>
        <taxon>Craniata</taxon>
        <taxon>Vertebrata</taxon>
        <taxon>Euteleostomi</taxon>
        <taxon>Mammalia</taxon>
        <taxon>Eutheria</taxon>
        <taxon>Laurasiatheria</taxon>
        <taxon>Carnivora</taxon>
        <taxon>Feliformia</taxon>
        <taxon>Felidae</taxon>
        <taxon>Pantherinae</taxon>
        <taxon>Panthera</taxon>
    </lineage>
</organism>
<evidence type="ECO:0000256" key="1">
    <source>
        <dbReference type="ARBA" id="ARBA00004123"/>
    </source>
</evidence>
<evidence type="ECO:0000256" key="3">
    <source>
        <dbReference type="ARBA" id="ARBA00022574"/>
    </source>
</evidence>
<dbReference type="SUPFAM" id="SSF50978">
    <property type="entry name" value="WD40 repeat-like"/>
    <property type="match status" value="1"/>
</dbReference>
<dbReference type="InterPro" id="IPR036322">
    <property type="entry name" value="WD40_repeat_dom_sf"/>
</dbReference>
<feature type="region of interest" description="Disordered" evidence="8">
    <location>
        <begin position="255"/>
        <end position="299"/>
    </location>
</feature>
<dbReference type="Ensembl" id="ENSPTIT00000011001.1">
    <property type="protein sequence ID" value="ENSPTIP00000007163.1"/>
    <property type="gene ID" value="ENSPTIG00000008843.1"/>
</dbReference>
<evidence type="ECO:0000259" key="9">
    <source>
        <dbReference type="Pfam" id="PF03920"/>
    </source>
</evidence>
<dbReference type="Pfam" id="PF03920">
    <property type="entry name" value="TLE_N"/>
    <property type="match status" value="1"/>
</dbReference>
<gene>
    <name evidence="10" type="primary">TLE2</name>
</gene>
<dbReference type="PROSITE" id="PS50082">
    <property type="entry name" value="WD_REPEATS_2"/>
    <property type="match status" value="3"/>
</dbReference>
<accession>A0A8C9M472</accession>
<sequence>GVEAGRSRTPMPRLLSSLKLECEKLASEKTEMQRHYVMYYEMSYGLNLEMHKQAEIVKRLSGICAQIIPFLTQEVSGLLGQRGAGRWGAGGWEGCSWHGGRGARGCCSAPPPPTPALGRSHFPDGKLEAQILITVFGDPRSGLGRDGVWGPRALTLSPSASPSPPEEEVRPGGPGGSGKPRAEDKDLSGPYVSGGQAEDGWDQPSEPPSPAITPCGKAPICVPARRDLVDSPASLASSLGSPLPRAKELVLNDLPASTPAPKSCDSSPPQDAPTPGPSSASHLRQLATKPTPGTDSVALRSPLTLSSPFTTSFSLSSHSALNGDLSVPSSYVSLHLSPQVSGSVVYGRSPMMAFESHPHLRGSSISSSLPTIPGGKPLIVGGEASTLSIWDLAAPTPRIKAELTSSAPACYALAVSPDAKVCFSCCSDGNIVVWDLQNQTMVRQFQGHTDGASCIDISDYGTRLWTGGLDNTVRCWDLREGRQLQQHDFCSQIFSLGHCPNQDWLAVGMESSNVEVLHVRKPEKYQLHLHESCVLALKFASCGRWFVSTGKDNLLNAWRTPYGASIFQSKESSSVLSCDISGNNKYIVTGSGDKKATVYEVVY</sequence>
<comment type="subcellular location">
    <subcellularLocation>
        <location evidence="1">Nucleus</location>
    </subcellularLocation>
</comment>
<evidence type="ECO:0000256" key="6">
    <source>
        <dbReference type="ARBA" id="ARBA00023242"/>
    </source>
</evidence>
<evidence type="ECO:0000256" key="5">
    <source>
        <dbReference type="ARBA" id="ARBA00022737"/>
    </source>
</evidence>
<dbReference type="Proteomes" id="UP000675900">
    <property type="component" value="Unassembled WGS sequence"/>
</dbReference>
<keyword evidence="6" id="KW-0539">Nucleus</keyword>
<dbReference type="Gene3D" id="2.130.10.10">
    <property type="entry name" value="YVTN repeat-like/Quinoprotein amine dehydrogenase"/>
    <property type="match status" value="1"/>
</dbReference>
<dbReference type="PROSITE" id="PS00678">
    <property type="entry name" value="WD_REPEATS_1"/>
    <property type="match status" value="1"/>
</dbReference>
<dbReference type="InterPro" id="IPR005617">
    <property type="entry name" value="Groucho/TLE_N"/>
</dbReference>
<dbReference type="InterPro" id="IPR019775">
    <property type="entry name" value="WD40_repeat_CS"/>
</dbReference>
<evidence type="ECO:0000313" key="10">
    <source>
        <dbReference type="Ensembl" id="ENSPTIP00000007163.1"/>
    </source>
</evidence>
<proteinExistence type="inferred from homology"/>
<feature type="repeat" description="WD" evidence="7">
    <location>
        <begin position="445"/>
        <end position="486"/>
    </location>
</feature>
<dbReference type="PANTHER" id="PTHR10814:SF4">
    <property type="entry name" value="TRANSDUCIN-LIKE ENHANCER PROTEIN 2"/>
    <property type="match status" value="1"/>
</dbReference>
<reference evidence="10" key="1">
    <citation type="submission" date="2025-08" db="UniProtKB">
        <authorList>
            <consortium name="Ensembl"/>
        </authorList>
    </citation>
    <scope>IDENTIFICATION</scope>
</reference>
<dbReference type="PANTHER" id="PTHR10814">
    <property type="entry name" value="TRANSDUCIN-LIKE ENHANCER PROTEIN"/>
    <property type="match status" value="1"/>
</dbReference>
<dbReference type="PRINTS" id="PR01850">
    <property type="entry name" value="GROUCHOFAMLY"/>
</dbReference>
<evidence type="ECO:0000313" key="11">
    <source>
        <dbReference type="Proteomes" id="UP000675900"/>
    </source>
</evidence>
<keyword evidence="11" id="KW-1185">Reference proteome</keyword>
<dbReference type="GeneTree" id="ENSGT01030000234519"/>
<evidence type="ECO:0000256" key="7">
    <source>
        <dbReference type="PROSITE-ProRule" id="PRU00221"/>
    </source>
</evidence>
<dbReference type="PROSITE" id="PS50294">
    <property type="entry name" value="WD_REPEATS_REGION"/>
    <property type="match status" value="1"/>
</dbReference>
<feature type="repeat" description="WD" evidence="7">
    <location>
        <begin position="527"/>
        <end position="558"/>
    </location>
</feature>
<feature type="region of interest" description="Disordered" evidence="8">
    <location>
        <begin position="144"/>
        <end position="218"/>
    </location>
</feature>
<feature type="domain" description="Groucho/TLE N-terminal Q-rich" evidence="9">
    <location>
        <begin position="16"/>
        <end position="75"/>
    </location>
</feature>
<comment type="similarity">
    <text evidence="2">Belongs to the WD repeat Groucho/TLE family.</text>
</comment>
<dbReference type="GO" id="GO:0016055">
    <property type="term" value="P:Wnt signaling pathway"/>
    <property type="evidence" value="ECO:0007669"/>
    <property type="project" value="UniProtKB-KW"/>
</dbReference>
<dbReference type="GO" id="GO:0005925">
    <property type="term" value="C:focal adhesion"/>
    <property type="evidence" value="ECO:0007669"/>
    <property type="project" value="Ensembl"/>
</dbReference>
<keyword evidence="4" id="KW-0879">Wnt signaling pathway</keyword>
<dbReference type="GO" id="GO:0090090">
    <property type="term" value="P:negative regulation of canonical Wnt signaling pathway"/>
    <property type="evidence" value="ECO:0007669"/>
    <property type="project" value="Ensembl"/>
</dbReference>
<protein>
    <submittedName>
        <fullName evidence="10">TLE family member 2, transcriptional corepressor</fullName>
    </submittedName>
</protein>
<keyword evidence="5" id="KW-0677">Repeat</keyword>
<dbReference type="InterPro" id="IPR001680">
    <property type="entry name" value="WD40_rpt"/>
</dbReference>
<dbReference type="AlphaFoldDB" id="A0A8C9M472"/>